<sequence>MSILPHTVFGAVTGSFFTSPVLAGTAGFFSHYVLDAIPHFDPDMRGIVKYSQLELLGIKAVVFVDIGLSLLLLIFFYQFPSLFWGAVLAVLVDVDNFMQYQNKFYPKSFPLLSRIGFTMHDNGSKWHRKLEFRSGFMNLVIGIILQSIIIFGGLLYLLPRLKLT</sequence>
<organism evidence="2 3">
    <name type="scientific">Candidatus Daviesbacteria bacterium GW2011_GWA2_38_24</name>
    <dbReference type="NCBI Taxonomy" id="1618422"/>
    <lineage>
        <taxon>Bacteria</taxon>
        <taxon>Candidatus Daviesiibacteriota</taxon>
    </lineage>
</organism>
<evidence type="ECO:0000256" key="1">
    <source>
        <dbReference type="SAM" id="Phobius"/>
    </source>
</evidence>
<evidence type="ECO:0000313" key="2">
    <source>
        <dbReference type="EMBL" id="KKQ65647.1"/>
    </source>
</evidence>
<evidence type="ECO:0000313" key="3">
    <source>
        <dbReference type="Proteomes" id="UP000034235"/>
    </source>
</evidence>
<gene>
    <name evidence="2" type="ORF">US86_C0009G0015</name>
</gene>
<proteinExistence type="predicted"/>
<feature type="transmembrane region" description="Helical" evidence="1">
    <location>
        <begin position="135"/>
        <end position="158"/>
    </location>
</feature>
<accession>A0A0G0JG03</accession>
<dbReference type="Proteomes" id="UP000034235">
    <property type="component" value="Unassembled WGS sequence"/>
</dbReference>
<name>A0A0G0JG03_9BACT</name>
<feature type="transmembrane region" description="Helical" evidence="1">
    <location>
        <begin position="12"/>
        <end position="34"/>
    </location>
</feature>
<reference evidence="2 3" key="1">
    <citation type="journal article" date="2015" name="Nature">
        <title>rRNA introns, odd ribosomes, and small enigmatic genomes across a large radiation of phyla.</title>
        <authorList>
            <person name="Brown C.T."/>
            <person name="Hug L.A."/>
            <person name="Thomas B.C."/>
            <person name="Sharon I."/>
            <person name="Castelle C.J."/>
            <person name="Singh A."/>
            <person name="Wilkins M.J."/>
            <person name="Williams K.H."/>
            <person name="Banfield J.F."/>
        </authorList>
    </citation>
    <scope>NUCLEOTIDE SEQUENCE [LARGE SCALE GENOMIC DNA]</scope>
</reference>
<keyword evidence="1" id="KW-1133">Transmembrane helix</keyword>
<keyword evidence="1" id="KW-0472">Membrane</keyword>
<dbReference type="AlphaFoldDB" id="A0A0G0JG03"/>
<comment type="caution">
    <text evidence="2">The sequence shown here is derived from an EMBL/GenBank/DDBJ whole genome shotgun (WGS) entry which is preliminary data.</text>
</comment>
<protein>
    <submittedName>
        <fullName evidence="2">Uncharacterized protein</fullName>
    </submittedName>
</protein>
<dbReference type="EMBL" id="LBUP01000009">
    <property type="protein sequence ID" value="KKQ65647.1"/>
    <property type="molecule type" value="Genomic_DNA"/>
</dbReference>
<keyword evidence="1" id="KW-0812">Transmembrane</keyword>